<evidence type="ECO:0000313" key="3">
    <source>
        <dbReference type="Proteomes" id="UP000286997"/>
    </source>
</evidence>
<gene>
    <name evidence="2" type="ORF">EOE48_09415</name>
</gene>
<feature type="compositionally biased region" description="Polar residues" evidence="1">
    <location>
        <begin position="50"/>
        <end position="64"/>
    </location>
</feature>
<dbReference type="RefSeq" id="WP_127728539.1">
    <property type="nucleotide sequence ID" value="NZ_SACP01000007.1"/>
</dbReference>
<feature type="region of interest" description="Disordered" evidence="1">
    <location>
        <begin position="1"/>
        <end position="29"/>
    </location>
</feature>
<name>A0A437P9Y4_9HYPH</name>
<keyword evidence="3" id="KW-1185">Reference proteome</keyword>
<proteinExistence type="predicted"/>
<dbReference type="Proteomes" id="UP000286997">
    <property type="component" value="Unassembled WGS sequence"/>
</dbReference>
<organism evidence="2 3">
    <name type="scientific">Methylobacterium oryzihabitans</name>
    <dbReference type="NCBI Taxonomy" id="2499852"/>
    <lineage>
        <taxon>Bacteria</taxon>
        <taxon>Pseudomonadati</taxon>
        <taxon>Pseudomonadota</taxon>
        <taxon>Alphaproteobacteria</taxon>
        <taxon>Hyphomicrobiales</taxon>
        <taxon>Methylobacteriaceae</taxon>
        <taxon>Methylobacterium</taxon>
    </lineage>
</organism>
<comment type="caution">
    <text evidence="2">The sequence shown here is derived from an EMBL/GenBank/DDBJ whole genome shotgun (WGS) entry which is preliminary data.</text>
</comment>
<dbReference type="AlphaFoldDB" id="A0A437P9Y4"/>
<evidence type="ECO:0000256" key="1">
    <source>
        <dbReference type="SAM" id="MobiDB-lite"/>
    </source>
</evidence>
<dbReference type="EMBL" id="SACP01000007">
    <property type="protein sequence ID" value="RVU19102.1"/>
    <property type="molecule type" value="Genomic_DNA"/>
</dbReference>
<protein>
    <submittedName>
        <fullName evidence="2">Uncharacterized protein</fullName>
    </submittedName>
</protein>
<feature type="region of interest" description="Disordered" evidence="1">
    <location>
        <begin position="41"/>
        <end position="64"/>
    </location>
</feature>
<sequence>MSDETPHHGVWQNATSASDATGRHDAASMARRLRRVERTLDVRFDANPSEVPSNGMSDQPDLEQQASELLQAFRQIANTRTRQQFIEMVRYAAGSSIAARAARW</sequence>
<reference evidence="2 3" key="1">
    <citation type="submission" date="2019-01" db="EMBL/GenBank/DDBJ databases">
        <authorList>
            <person name="Chen W.-M."/>
        </authorList>
    </citation>
    <scope>NUCLEOTIDE SEQUENCE [LARGE SCALE GENOMIC DNA]</scope>
    <source>
        <strain evidence="2 3">TER-1</strain>
    </source>
</reference>
<evidence type="ECO:0000313" key="2">
    <source>
        <dbReference type="EMBL" id="RVU19102.1"/>
    </source>
</evidence>
<accession>A0A437P9Y4</accession>